<evidence type="ECO:0000313" key="7">
    <source>
        <dbReference type="EMBL" id="CEP18253.1"/>
    </source>
</evidence>
<dbReference type="Pfam" id="PF03055">
    <property type="entry name" value="RPE65"/>
    <property type="match status" value="1"/>
</dbReference>
<evidence type="ECO:0000256" key="5">
    <source>
        <dbReference type="PIRSR" id="PIRSR604294-1"/>
    </source>
</evidence>
<dbReference type="PANTHER" id="PTHR10543:SF24">
    <property type="entry name" value="CAROTENOID ISOMEROOXYGENASE"/>
    <property type="match status" value="1"/>
</dbReference>
<keyword evidence="6" id="KW-1133">Transmembrane helix</keyword>
<feature type="binding site" evidence="5">
    <location>
        <position position="238"/>
    </location>
    <ligand>
        <name>Fe cation</name>
        <dbReference type="ChEBI" id="CHEBI:24875"/>
        <note>catalytic</note>
    </ligand>
</feature>
<evidence type="ECO:0000256" key="1">
    <source>
        <dbReference type="ARBA" id="ARBA00006787"/>
    </source>
</evidence>
<feature type="binding site" evidence="5">
    <location>
        <position position="293"/>
    </location>
    <ligand>
        <name>Fe cation</name>
        <dbReference type="ChEBI" id="CHEBI:24875"/>
        <note>catalytic</note>
    </ligand>
</feature>
<dbReference type="InterPro" id="IPR004294">
    <property type="entry name" value="Carotenoid_Oase"/>
</dbReference>
<dbReference type="AlphaFoldDB" id="A0A0B7NSH0"/>
<evidence type="ECO:0000313" key="8">
    <source>
        <dbReference type="Proteomes" id="UP000054107"/>
    </source>
</evidence>
<keyword evidence="4 5" id="KW-0408">Iron</keyword>
<feature type="binding site" evidence="5">
    <location>
        <position position="366"/>
    </location>
    <ligand>
        <name>Fe cation</name>
        <dbReference type="ChEBI" id="CHEBI:24875"/>
        <note>catalytic</note>
    </ligand>
</feature>
<dbReference type="EMBL" id="LN733769">
    <property type="protein sequence ID" value="CEP18253.1"/>
    <property type="molecule type" value="Genomic_DNA"/>
</dbReference>
<evidence type="ECO:0008006" key="9">
    <source>
        <dbReference type="Google" id="ProtNLM"/>
    </source>
</evidence>
<evidence type="ECO:0000256" key="6">
    <source>
        <dbReference type="SAM" id="Phobius"/>
    </source>
</evidence>
<name>A0A0B7NSH0_9FUNG</name>
<reference evidence="7 8" key="1">
    <citation type="submission" date="2014-09" db="EMBL/GenBank/DDBJ databases">
        <authorList>
            <person name="Ellenberger Sabrina"/>
        </authorList>
    </citation>
    <scope>NUCLEOTIDE SEQUENCE [LARGE SCALE GENOMIC DNA]</scope>
    <source>
        <strain evidence="7 8">CBS 412.66</strain>
    </source>
</reference>
<dbReference type="GO" id="GO:0046872">
    <property type="term" value="F:metal ion binding"/>
    <property type="evidence" value="ECO:0007669"/>
    <property type="project" value="UniProtKB-KW"/>
</dbReference>
<keyword evidence="6" id="KW-0472">Membrane</keyword>
<accession>A0A0B7NSH0</accession>
<dbReference type="OrthoDB" id="407010at2759"/>
<keyword evidence="2 5" id="KW-0479">Metal-binding</keyword>
<protein>
    <recommendedName>
        <fullName evidence="9">Carotenoid oxygenase</fullName>
    </recommendedName>
</protein>
<feature type="transmembrane region" description="Helical" evidence="6">
    <location>
        <begin position="6"/>
        <end position="24"/>
    </location>
</feature>
<keyword evidence="8" id="KW-1185">Reference proteome</keyword>
<comment type="similarity">
    <text evidence="1">Belongs to the carotenoid oxygenase family.</text>
</comment>
<gene>
    <name evidence="7" type="primary">PARPA_12555.1 scaffold 45109</name>
</gene>
<keyword evidence="3" id="KW-0560">Oxidoreductase</keyword>
<comment type="cofactor">
    <cofactor evidence="5">
        <name>Fe(2+)</name>
        <dbReference type="ChEBI" id="CHEBI:29033"/>
    </cofactor>
    <text evidence="5">Binds 1 Fe(2+) ion per subunit.</text>
</comment>
<dbReference type="GO" id="GO:0016121">
    <property type="term" value="P:carotene catabolic process"/>
    <property type="evidence" value="ECO:0007669"/>
    <property type="project" value="TreeGrafter"/>
</dbReference>
<evidence type="ECO:0000256" key="3">
    <source>
        <dbReference type="ARBA" id="ARBA00023002"/>
    </source>
</evidence>
<dbReference type="GO" id="GO:0010436">
    <property type="term" value="F:carotenoid dioxygenase activity"/>
    <property type="evidence" value="ECO:0007669"/>
    <property type="project" value="TreeGrafter"/>
</dbReference>
<dbReference type="Proteomes" id="UP000054107">
    <property type="component" value="Unassembled WGS sequence"/>
</dbReference>
<feature type="binding site" evidence="5">
    <location>
        <position position="570"/>
    </location>
    <ligand>
        <name>Fe cation</name>
        <dbReference type="ChEBI" id="CHEBI:24875"/>
        <note>catalytic</note>
    </ligand>
</feature>
<keyword evidence="6" id="KW-0812">Transmembrane</keyword>
<dbReference type="PANTHER" id="PTHR10543">
    <property type="entry name" value="BETA-CAROTENE DIOXYGENASE"/>
    <property type="match status" value="1"/>
</dbReference>
<evidence type="ECO:0000256" key="2">
    <source>
        <dbReference type="ARBA" id="ARBA00022723"/>
    </source>
</evidence>
<proteinExistence type="inferred from homology"/>
<sequence length="584" mass="66111">MISEIFALFSLPIGGLIFFLYRYYYNDIYKRFQVILKSHKLKNTPEVQDPIVLQVESGQIPPWLNGIMYRIGPGRFNIQQNDGSTFNIRHAFDGLPFMHRFEINGSTQTLKYNSRMLAKALETKLKNKSHKGLVFFGHIPEMSFPQWLYNFYVRLNNMVLFPKPRHGGAPDGQAVGVTATPNFPLPTRIKKMDNENVLVSKTDANVLQKIHAETLEPQHVFNYTAYDPRIQGQLSAAHHQWDPNTKEVFNFALTTGPVPRLVVFSTRESGNVIILADFTHRFDKSPIQAPYIHSLWLTENYVIIPESPMVLKDRGANMLLNGSFLSSISWDHNAPTYCHVIERHPKQEKQGLVASIPVHPGFFTFHVANAFEAKNAAGETLLILDCASFSNGDIMHQLHSFGTPHRKGLAAEHAYQAKLNGIPYPPRHQTGFGDLVRYKLNLDQSCTVSIDKLAQNVEFPRFNQKYCMKKESRYVYGCQLQGFTEKRDESGALIKVDLTGETGPSIFGEEGFNCSEPIFVPSPLATDEDDGVLLTLVNNFDCCYLIIVDATNMKELARVKIGQFIAVTFHGSYVDHEFESINVN</sequence>
<evidence type="ECO:0000256" key="4">
    <source>
        <dbReference type="ARBA" id="ARBA00023004"/>
    </source>
</evidence>
<organism evidence="7 8">
    <name type="scientific">Parasitella parasitica</name>
    <dbReference type="NCBI Taxonomy" id="35722"/>
    <lineage>
        <taxon>Eukaryota</taxon>
        <taxon>Fungi</taxon>
        <taxon>Fungi incertae sedis</taxon>
        <taxon>Mucoromycota</taxon>
        <taxon>Mucoromycotina</taxon>
        <taxon>Mucoromycetes</taxon>
        <taxon>Mucorales</taxon>
        <taxon>Mucorineae</taxon>
        <taxon>Mucoraceae</taxon>
        <taxon>Parasitella</taxon>
    </lineage>
</organism>
<dbReference type="STRING" id="35722.A0A0B7NSH0"/>